<reference evidence="2" key="1">
    <citation type="submission" date="2023-04" db="EMBL/GenBank/DDBJ databases">
        <authorList>
            <person name="Vijverberg K."/>
            <person name="Xiong W."/>
            <person name="Schranz E."/>
        </authorList>
    </citation>
    <scope>NUCLEOTIDE SEQUENCE</scope>
</reference>
<dbReference type="EMBL" id="OX465084">
    <property type="protein sequence ID" value="CAI9300132.1"/>
    <property type="molecule type" value="Genomic_DNA"/>
</dbReference>
<gene>
    <name evidence="2" type="ORF">LSALG_LOCUS38793</name>
</gene>
<organism evidence="2 3">
    <name type="scientific">Lactuca saligna</name>
    <name type="common">Willowleaf lettuce</name>
    <dbReference type="NCBI Taxonomy" id="75948"/>
    <lineage>
        <taxon>Eukaryota</taxon>
        <taxon>Viridiplantae</taxon>
        <taxon>Streptophyta</taxon>
        <taxon>Embryophyta</taxon>
        <taxon>Tracheophyta</taxon>
        <taxon>Spermatophyta</taxon>
        <taxon>Magnoliopsida</taxon>
        <taxon>eudicotyledons</taxon>
        <taxon>Gunneridae</taxon>
        <taxon>Pentapetalae</taxon>
        <taxon>asterids</taxon>
        <taxon>campanulids</taxon>
        <taxon>Asterales</taxon>
        <taxon>Asteraceae</taxon>
        <taxon>Cichorioideae</taxon>
        <taxon>Cichorieae</taxon>
        <taxon>Lactucinae</taxon>
        <taxon>Lactuca</taxon>
    </lineage>
</organism>
<dbReference type="Proteomes" id="UP001177003">
    <property type="component" value="Chromosome 8"/>
</dbReference>
<sequence>MADIKFSKNHNIAACLSDPLEARQEFRSMVHRLKNCRLAHAFQSNLIIYEDLVKQFLGQSFCQEKGNEWGRYVLNEKKNNLQRKRKDTFLIYPRILQMIINAKYLELKGSGDTLDLKSLGLSTFGLMKQNRKVLKCVFQGTKPLEKFVCFADIGIVAPEHVPMINGNDDDEDDHYEGDDRMDLEDDTLGFNDDRDDDGVGMDQEGDLSSFDDDDVYLDFEPNDEDLGSFFDNIDDVGFFPTKTQREENILKLPQQSPEQMDDFIADLDSTMRIPSREVATPNFIPYESNPQETQASKPALKIRREDPSSGVLIRELAQPAQQSTTNVTPS</sequence>
<feature type="region of interest" description="Disordered" evidence="1">
    <location>
        <begin position="286"/>
        <end position="310"/>
    </location>
</feature>
<keyword evidence="3" id="KW-1185">Reference proteome</keyword>
<proteinExistence type="predicted"/>
<protein>
    <submittedName>
        <fullName evidence="2">Uncharacterized protein</fullName>
    </submittedName>
</protein>
<evidence type="ECO:0000256" key="1">
    <source>
        <dbReference type="SAM" id="MobiDB-lite"/>
    </source>
</evidence>
<evidence type="ECO:0000313" key="2">
    <source>
        <dbReference type="EMBL" id="CAI9300132.1"/>
    </source>
</evidence>
<evidence type="ECO:0000313" key="3">
    <source>
        <dbReference type="Proteomes" id="UP001177003"/>
    </source>
</evidence>
<name>A0AA36ELG0_LACSI</name>
<feature type="compositionally biased region" description="Acidic residues" evidence="1">
    <location>
        <begin position="167"/>
        <end position="214"/>
    </location>
</feature>
<feature type="region of interest" description="Disordered" evidence="1">
    <location>
        <begin position="162"/>
        <end position="214"/>
    </location>
</feature>
<accession>A0AA36ELG0</accession>
<dbReference type="AlphaFoldDB" id="A0AA36ELG0"/>